<protein>
    <submittedName>
        <fullName evidence="2">Uncharacterized protein</fullName>
    </submittedName>
</protein>
<gene>
    <name evidence="2" type="ORF">KIA07_07220</name>
</gene>
<keyword evidence="1" id="KW-1133">Transmembrane helix</keyword>
<evidence type="ECO:0000313" key="2">
    <source>
        <dbReference type="EMBL" id="MBS5965435.1"/>
    </source>
</evidence>
<comment type="caution">
    <text evidence="2">The sequence shown here is derived from an EMBL/GenBank/DDBJ whole genome shotgun (WGS) entry which is preliminary data.</text>
</comment>
<proteinExistence type="predicted"/>
<dbReference type="Proteomes" id="UP000730862">
    <property type="component" value="Unassembled WGS sequence"/>
</dbReference>
<dbReference type="EMBL" id="JAHAIK010000020">
    <property type="protein sequence ID" value="MBS5965435.1"/>
    <property type="molecule type" value="Genomic_DNA"/>
</dbReference>
<dbReference type="AlphaFoldDB" id="A0A943QNU6"/>
<reference evidence="2" key="1">
    <citation type="submission" date="2021-02" db="EMBL/GenBank/DDBJ databases">
        <title>Infant gut strain persistence is associated with maternal origin, phylogeny, and functional potential including surface adhesion and iron acquisition.</title>
        <authorList>
            <person name="Lou Y.C."/>
        </authorList>
    </citation>
    <scope>NUCLEOTIDE SEQUENCE</scope>
    <source>
        <strain evidence="2">L3_058_000G1_dasL3_058_000G1_concoct_72</strain>
    </source>
</reference>
<keyword evidence="1" id="KW-0472">Membrane</keyword>
<feature type="transmembrane region" description="Helical" evidence="1">
    <location>
        <begin position="12"/>
        <end position="32"/>
    </location>
</feature>
<keyword evidence="1" id="KW-0812">Transmembrane</keyword>
<feature type="transmembrane region" description="Helical" evidence="1">
    <location>
        <begin position="192"/>
        <end position="211"/>
    </location>
</feature>
<sequence>MKNITFKNTKLFISILTIFAIMFSFFANVSFADVEQEKELPRIQKLEVKDGNYLKKICKKNRNIRTTISELEDEGYKVNNQVAIVVYKNETSKVISYSSNDGKVLGMVQFIGDQQTSLRVFLKDDMKTVQKSVFVKSDGSEEILENINGELKGNNNSKISIRAMSPHLCNVFLSLAGGGISAIYAAAASAVLGPAAAVIITLIHTYGWTYVTDQCSK</sequence>
<evidence type="ECO:0000313" key="3">
    <source>
        <dbReference type="Proteomes" id="UP000730862"/>
    </source>
</evidence>
<evidence type="ECO:0000256" key="1">
    <source>
        <dbReference type="SAM" id="Phobius"/>
    </source>
</evidence>
<organism evidence="2 3">
    <name type="scientific">Finegoldia magna</name>
    <name type="common">Peptostreptococcus magnus</name>
    <dbReference type="NCBI Taxonomy" id="1260"/>
    <lineage>
        <taxon>Bacteria</taxon>
        <taxon>Bacillati</taxon>
        <taxon>Bacillota</taxon>
        <taxon>Tissierellia</taxon>
        <taxon>Tissierellales</taxon>
        <taxon>Peptoniphilaceae</taxon>
        <taxon>Finegoldia</taxon>
    </lineage>
</organism>
<name>A0A943QNU6_FINMA</name>
<dbReference type="RefSeq" id="WP_278736101.1">
    <property type="nucleotide sequence ID" value="NZ_JAHAIK010000020.1"/>
</dbReference>
<accession>A0A943QNU6</accession>